<dbReference type="Proteomes" id="UP000253529">
    <property type="component" value="Unassembled WGS sequence"/>
</dbReference>
<dbReference type="AlphaFoldDB" id="A0A366EKT2"/>
<comment type="caution">
    <text evidence="1">The sequence shown here is derived from an EMBL/GenBank/DDBJ whole genome shotgun (WGS) entry which is preliminary data.</text>
</comment>
<reference evidence="1 2" key="1">
    <citation type="submission" date="2018-06" db="EMBL/GenBank/DDBJ databases">
        <title>Genomic Encyclopedia of Type Strains, Phase IV (KMG-IV): sequencing the most valuable type-strain genomes for metagenomic binning, comparative biology and taxonomic classification.</title>
        <authorList>
            <person name="Goeker M."/>
        </authorList>
    </citation>
    <scope>NUCLEOTIDE SEQUENCE [LARGE SCALE GENOMIC DNA]</scope>
    <source>
        <strain evidence="1 2">DSM 24875</strain>
    </source>
</reference>
<protein>
    <submittedName>
        <fullName evidence="1">Uncharacterized protein</fullName>
    </submittedName>
</protein>
<evidence type="ECO:0000313" key="1">
    <source>
        <dbReference type="EMBL" id="RBP03042.1"/>
    </source>
</evidence>
<evidence type="ECO:0000313" key="2">
    <source>
        <dbReference type="Proteomes" id="UP000253529"/>
    </source>
</evidence>
<name>A0A366EKT2_9HYPH</name>
<sequence length="228" mass="23016">MVFVEVSCGLTAYFVCGNARYYVQSDQGGSLMTWKTLAVAAALLGATALSAHAAVVGTQAFADLGSPTADGSTGGDLNTATQFTLGDLVTTTSQTGVFSGLSTIIGPVAFNTSVADSLSFTNPEFGSFTSSKFTETINVPGAIAIFVLGEWTPGSFGGVTGGPYASGFTITLNQNPAHTGAISDSATFSVPPSGVIPELSTWAMMGLGFAGLGLAGYGTSRRTARFAA</sequence>
<proteinExistence type="predicted"/>
<organism evidence="1 2">
    <name type="scientific">Roseiarcus fermentans</name>
    <dbReference type="NCBI Taxonomy" id="1473586"/>
    <lineage>
        <taxon>Bacteria</taxon>
        <taxon>Pseudomonadati</taxon>
        <taxon>Pseudomonadota</taxon>
        <taxon>Alphaproteobacteria</taxon>
        <taxon>Hyphomicrobiales</taxon>
        <taxon>Roseiarcaceae</taxon>
        <taxon>Roseiarcus</taxon>
    </lineage>
</organism>
<gene>
    <name evidence="1" type="ORF">DFR50_14713</name>
</gene>
<dbReference type="EMBL" id="QNRK01000047">
    <property type="protein sequence ID" value="RBP03042.1"/>
    <property type="molecule type" value="Genomic_DNA"/>
</dbReference>
<accession>A0A366EKT2</accession>
<keyword evidence="2" id="KW-1185">Reference proteome</keyword>